<dbReference type="PROSITE" id="PS50851">
    <property type="entry name" value="CHEW"/>
    <property type="match status" value="1"/>
</dbReference>
<evidence type="ECO:0000259" key="1">
    <source>
        <dbReference type="PROSITE" id="PS50851"/>
    </source>
</evidence>
<dbReference type="EMBL" id="JAEMHM010000002">
    <property type="protein sequence ID" value="MBJ6723540.1"/>
    <property type="molecule type" value="Genomic_DNA"/>
</dbReference>
<comment type="caution">
    <text evidence="2">The sequence shown here is derived from an EMBL/GenBank/DDBJ whole genome shotgun (WGS) entry which is preliminary data.</text>
</comment>
<name>A0A8J7JGC0_9BACT</name>
<dbReference type="SMART" id="SM00260">
    <property type="entry name" value="CheW"/>
    <property type="match status" value="1"/>
</dbReference>
<evidence type="ECO:0000313" key="3">
    <source>
        <dbReference type="Proteomes" id="UP000636888"/>
    </source>
</evidence>
<organism evidence="2 3">
    <name type="scientific">Geomesophilobacter sediminis</name>
    <dbReference type="NCBI Taxonomy" id="2798584"/>
    <lineage>
        <taxon>Bacteria</taxon>
        <taxon>Pseudomonadati</taxon>
        <taxon>Thermodesulfobacteriota</taxon>
        <taxon>Desulfuromonadia</taxon>
        <taxon>Geobacterales</taxon>
        <taxon>Geobacteraceae</taxon>
        <taxon>Geomesophilobacter</taxon>
    </lineage>
</organism>
<dbReference type="PANTHER" id="PTHR22617:SF41">
    <property type="entry name" value="CHEMOTAXIS SIGNAL TRANSDUCTION SYSTEM ADAPTOR PROTEIN CHEW"/>
    <property type="match status" value="1"/>
</dbReference>
<keyword evidence="3" id="KW-1185">Reference proteome</keyword>
<feature type="domain" description="CheW-like" evidence="1">
    <location>
        <begin position="9"/>
        <end position="153"/>
    </location>
</feature>
<evidence type="ECO:0000313" key="2">
    <source>
        <dbReference type="EMBL" id="MBJ6723540.1"/>
    </source>
</evidence>
<reference evidence="2" key="1">
    <citation type="submission" date="2020-12" db="EMBL/GenBank/DDBJ databases">
        <title>Geomonas sp. Red875, isolated from river sediment.</title>
        <authorList>
            <person name="Xu Z."/>
            <person name="Zhang Z."/>
            <person name="Masuda Y."/>
            <person name="Itoh H."/>
            <person name="Senoo K."/>
        </authorList>
    </citation>
    <scope>NUCLEOTIDE SEQUENCE</scope>
    <source>
        <strain evidence="2">Red875</strain>
    </source>
</reference>
<dbReference type="Gene3D" id="2.30.30.40">
    <property type="entry name" value="SH3 Domains"/>
    <property type="match status" value="1"/>
</dbReference>
<dbReference type="Pfam" id="PF01584">
    <property type="entry name" value="CheW"/>
    <property type="match status" value="1"/>
</dbReference>
<dbReference type="AlphaFoldDB" id="A0A8J7JGC0"/>
<protein>
    <submittedName>
        <fullName evidence="2">Purine-binding chemotaxis protein CheW</fullName>
    </submittedName>
</protein>
<dbReference type="Proteomes" id="UP000636888">
    <property type="component" value="Unassembled WGS sequence"/>
</dbReference>
<dbReference type="SUPFAM" id="SSF50341">
    <property type="entry name" value="CheW-like"/>
    <property type="match status" value="1"/>
</dbReference>
<dbReference type="InterPro" id="IPR039315">
    <property type="entry name" value="CheW"/>
</dbReference>
<proteinExistence type="predicted"/>
<dbReference type="InterPro" id="IPR002545">
    <property type="entry name" value="CheW-lke_dom"/>
</dbReference>
<gene>
    <name evidence="2" type="ORF">JFN93_02350</name>
</gene>
<dbReference type="GO" id="GO:0005829">
    <property type="term" value="C:cytosol"/>
    <property type="evidence" value="ECO:0007669"/>
    <property type="project" value="TreeGrafter"/>
</dbReference>
<accession>A0A8J7JGC0</accession>
<dbReference type="Gene3D" id="2.40.50.180">
    <property type="entry name" value="CheA-289, Domain 4"/>
    <property type="match status" value="1"/>
</dbReference>
<dbReference type="GO" id="GO:0006935">
    <property type="term" value="P:chemotaxis"/>
    <property type="evidence" value="ECO:0007669"/>
    <property type="project" value="InterPro"/>
</dbReference>
<dbReference type="InterPro" id="IPR036061">
    <property type="entry name" value="CheW-like_dom_sf"/>
</dbReference>
<sequence length="177" mass="19411">MTVETVVETTQYLTFTLDGELFAFDISQVREVLDFTTPTKVPQTPDYMRGVINLRGNVVPVIDLRRKFGMPQAVQTVHSCIIIVEVVLEGETVVIGAMADAVQEVLDLEPDQIEPPPRLGTKLDTSFIVGMGKNNDDFIIILDIDRVFAEDELGVMKEIGEGAQFRVGDGAVQAVSA</sequence>
<dbReference type="RefSeq" id="WP_199382385.1">
    <property type="nucleotide sequence ID" value="NZ_JAEMHM010000002.1"/>
</dbReference>
<dbReference type="GO" id="GO:0007165">
    <property type="term" value="P:signal transduction"/>
    <property type="evidence" value="ECO:0007669"/>
    <property type="project" value="InterPro"/>
</dbReference>
<dbReference type="PANTHER" id="PTHR22617">
    <property type="entry name" value="CHEMOTAXIS SENSOR HISTIDINE KINASE-RELATED"/>
    <property type="match status" value="1"/>
</dbReference>